<comment type="caution">
    <text evidence="4">The sequence shown here is derived from an EMBL/GenBank/DDBJ whole genome shotgun (WGS) entry which is preliminary data.</text>
</comment>
<protein>
    <recommendedName>
        <fullName evidence="3">Phospholipase/carboxylesterase/thioesterase domain-containing protein</fullName>
    </recommendedName>
</protein>
<dbReference type="EMBL" id="JAQOUE010000001">
    <property type="protein sequence ID" value="MDT7043287.1"/>
    <property type="molecule type" value="Genomic_DNA"/>
</dbReference>
<dbReference type="Proteomes" id="UP001250932">
    <property type="component" value="Unassembled WGS sequence"/>
</dbReference>
<dbReference type="Gene3D" id="3.40.50.1820">
    <property type="entry name" value="alpha/beta hydrolase"/>
    <property type="match status" value="1"/>
</dbReference>
<gene>
    <name evidence="4" type="ORF">PPG34_13075</name>
</gene>
<accession>A0ABU3KAQ9</accession>
<dbReference type="InterPro" id="IPR029058">
    <property type="entry name" value="AB_hydrolase_fold"/>
</dbReference>
<dbReference type="Pfam" id="PF02230">
    <property type="entry name" value="Abhydrolase_2"/>
    <property type="match status" value="1"/>
</dbReference>
<evidence type="ECO:0000313" key="4">
    <source>
        <dbReference type="EMBL" id="MDT7043287.1"/>
    </source>
</evidence>
<comment type="similarity">
    <text evidence="1">Belongs to the AB hydrolase superfamily. AB hydrolase 2 family.</text>
</comment>
<dbReference type="InterPro" id="IPR003140">
    <property type="entry name" value="PLipase/COase/thioEstase"/>
</dbReference>
<dbReference type="RefSeq" id="WP_313833837.1">
    <property type="nucleotide sequence ID" value="NZ_JAQOUE010000001.1"/>
</dbReference>
<evidence type="ECO:0000259" key="3">
    <source>
        <dbReference type="Pfam" id="PF02230"/>
    </source>
</evidence>
<dbReference type="SUPFAM" id="SSF53474">
    <property type="entry name" value="alpha/beta-Hydrolases"/>
    <property type="match status" value="1"/>
</dbReference>
<sequence>MYIESLGGLAAQIVGGQNRDGAGKGPMVVLLHGFGAPGDDLVPLWKMIRVPDEVKFVFPVAPLSLNGGLQGGRAWWMLDMEQIARDMASGRGRDVHAIPEGLSEARESIIALLDDLERNWHIPSEHIILGGFSQGAMLACDTVLRTKRPFGGLALLSGSLIAKNDWVPAMAKRTGLSVFQSHGTDDPLLSCGIAKSLRDLMVEHGLSVEWHEFRGGHEIPFDILERLGLFLRSHLKISP</sequence>
<keyword evidence="2" id="KW-0378">Hydrolase</keyword>
<evidence type="ECO:0000256" key="2">
    <source>
        <dbReference type="ARBA" id="ARBA00022801"/>
    </source>
</evidence>
<evidence type="ECO:0000313" key="5">
    <source>
        <dbReference type="Proteomes" id="UP001250932"/>
    </source>
</evidence>
<name>A0ABU3KAQ9_9BACT</name>
<proteinExistence type="inferred from homology"/>
<dbReference type="PANTHER" id="PTHR10655:SF17">
    <property type="entry name" value="LYSOPHOSPHOLIPASE-LIKE PROTEIN 1"/>
    <property type="match status" value="1"/>
</dbReference>
<feature type="domain" description="Phospholipase/carboxylesterase/thioesterase" evidence="3">
    <location>
        <begin position="26"/>
        <end position="234"/>
    </location>
</feature>
<dbReference type="InterPro" id="IPR050565">
    <property type="entry name" value="LYPA1-2/EST-like"/>
</dbReference>
<evidence type="ECO:0000256" key="1">
    <source>
        <dbReference type="ARBA" id="ARBA00006499"/>
    </source>
</evidence>
<keyword evidence="5" id="KW-1185">Reference proteome</keyword>
<dbReference type="PANTHER" id="PTHR10655">
    <property type="entry name" value="LYSOPHOSPHOLIPASE-RELATED"/>
    <property type="match status" value="1"/>
</dbReference>
<reference evidence="4 5" key="1">
    <citation type="journal article" date="2023" name="ISME J.">
        <title>Cultivation and genomic characterization of novel and ubiquitous marine nitrite-oxidizing bacteria from the Nitrospirales.</title>
        <authorList>
            <person name="Mueller A.J."/>
            <person name="Daebeler A."/>
            <person name="Herbold C.W."/>
            <person name="Kirkegaard R.H."/>
            <person name="Daims H."/>
        </authorList>
    </citation>
    <scope>NUCLEOTIDE SEQUENCE [LARGE SCALE GENOMIC DNA]</scope>
    <source>
        <strain evidence="4 5">EB</strain>
    </source>
</reference>
<organism evidence="4 5">
    <name type="scientific">Candidatus Nitronereus thalassa</name>
    <dbReference type="NCBI Taxonomy" id="3020898"/>
    <lineage>
        <taxon>Bacteria</taxon>
        <taxon>Pseudomonadati</taxon>
        <taxon>Nitrospirota</taxon>
        <taxon>Nitrospiria</taxon>
        <taxon>Nitrospirales</taxon>
        <taxon>Nitrospiraceae</taxon>
        <taxon>Candidatus Nitronereus</taxon>
    </lineage>
</organism>